<dbReference type="Gene3D" id="3.40.50.1820">
    <property type="entry name" value="alpha/beta hydrolase"/>
    <property type="match status" value="1"/>
</dbReference>
<evidence type="ECO:0000256" key="1">
    <source>
        <dbReference type="ARBA" id="ARBA00009431"/>
    </source>
</evidence>
<keyword evidence="3" id="KW-1185">Reference proteome</keyword>
<evidence type="ECO:0000313" key="2">
    <source>
        <dbReference type="EMBL" id="KAF3610365.1"/>
    </source>
</evidence>
<protein>
    <submittedName>
        <fullName evidence="2">Uncharacterized protein</fullName>
    </submittedName>
</protein>
<proteinExistence type="inferred from homology"/>
<dbReference type="Proteomes" id="UP000266723">
    <property type="component" value="Unassembled WGS sequence"/>
</dbReference>
<gene>
    <name evidence="2" type="ORF">DY000_02050985</name>
</gene>
<dbReference type="PANTHER" id="PTHR11802:SF505">
    <property type="entry name" value="SERINE CARBOXYPEPTIDASE-LIKE 7"/>
    <property type="match status" value="1"/>
</dbReference>
<dbReference type="SUPFAM" id="SSF53474">
    <property type="entry name" value="alpha/beta-Hydrolases"/>
    <property type="match status" value="1"/>
</dbReference>
<dbReference type="InterPro" id="IPR001563">
    <property type="entry name" value="Peptidase_S10"/>
</dbReference>
<name>A0ABQ7F443_BRACR</name>
<sequence length="324" mass="37057">METERTMKRRHCDLRHATNRRSQVTRQQNEQQPSNCDQVSGRIVEAPSFLPYYLVSQCCWFCIYYLPGFDGPLPFELETGYIGVGEEEQVQLFYYFIKYEGNPEEDPILLWLSGGPGCSSISGLLYENDFEYNSLDQPVGTGFSYSTTHKLASKPSDSGEAKCIHEFLHKVLLKKLTWGVEINDDTPESKPSLEELDALEVKLASLSSLGFIHSHVTKGSIGFQHLSNNGIHCHPRRLTGGASSKRVRHNIPTQLELVESYQLAVENLGTHLNPRLQILPRQFRSRALCCRENKGRLQRPKTFYLFYFVLSLKFHIIVHKETDI</sequence>
<evidence type="ECO:0000313" key="3">
    <source>
        <dbReference type="Proteomes" id="UP000266723"/>
    </source>
</evidence>
<accession>A0ABQ7F443</accession>
<organism evidence="2 3">
    <name type="scientific">Brassica cretica</name>
    <name type="common">Mustard</name>
    <dbReference type="NCBI Taxonomy" id="69181"/>
    <lineage>
        <taxon>Eukaryota</taxon>
        <taxon>Viridiplantae</taxon>
        <taxon>Streptophyta</taxon>
        <taxon>Embryophyta</taxon>
        <taxon>Tracheophyta</taxon>
        <taxon>Spermatophyta</taxon>
        <taxon>Magnoliopsida</taxon>
        <taxon>eudicotyledons</taxon>
        <taxon>Gunneridae</taxon>
        <taxon>Pentapetalae</taxon>
        <taxon>rosids</taxon>
        <taxon>malvids</taxon>
        <taxon>Brassicales</taxon>
        <taxon>Brassicaceae</taxon>
        <taxon>Brassiceae</taxon>
        <taxon>Brassica</taxon>
    </lineage>
</organism>
<comment type="caution">
    <text evidence="2">The sequence shown here is derived from an EMBL/GenBank/DDBJ whole genome shotgun (WGS) entry which is preliminary data.</text>
</comment>
<comment type="similarity">
    <text evidence="1">Belongs to the peptidase S10 family.</text>
</comment>
<dbReference type="EMBL" id="QGKV02000297">
    <property type="protein sequence ID" value="KAF3610365.1"/>
    <property type="molecule type" value="Genomic_DNA"/>
</dbReference>
<reference evidence="2 3" key="1">
    <citation type="journal article" date="2020" name="BMC Genomics">
        <title>Intraspecific diversification of the crop wild relative Brassica cretica Lam. using demographic model selection.</title>
        <authorList>
            <person name="Kioukis A."/>
            <person name="Michalopoulou V.A."/>
            <person name="Briers L."/>
            <person name="Pirintsos S."/>
            <person name="Studholme D.J."/>
            <person name="Pavlidis P."/>
            <person name="Sarris P.F."/>
        </authorList>
    </citation>
    <scope>NUCLEOTIDE SEQUENCE [LARGE SCALE GENOMIC DNA]</scope>
    <source>
        <strain evidence="3">cv. PFS-1207/04</strain>
    </source>
</reference>
<dbReference type="PANTHER" id="PTHR11802">
    <property type="entry name" value="SERINE PROTEASE FAMILY S10 SERINE CARBOXYPEPTIDASE"/>
    <property type="match status" value="1"/>
</dbReference>
<dbReference type="Pfam" id="PF00450">
    <property type="entry name" value="Peptidase_S10"/>
    <property type="match status" value="2"/>
</dbReference>
<dbReference type="InterPro" id="IPR029058">
    <property type="entry name" value="AB_hydrolase_fold"/>
</dbReference>